<dbReference type="NCBIfam" id="TIGR00608">
    <property type="entry name" value="radc"/>
    <property type="match status" value="1"/>
</dbReference>
<name>A0A418YHB9_9GAMM</name>
<keyword evidence="2" id="KW-0479">Metal-binding</keyword>
<dbReference type="EMBL" id="QZCH01000004">
    <property type="protein sequence ID" value="RJG49506.1"/>
    <property type="molecule type" value="Genomic_DNA"/>
</dbReference>
<evidence type="ECO:0000313" key="9">
    <source>
        <dbReference type="Proteomes" id="UP000283255"/>
    </source>
</evidence>
<dbReference type="NCBIfam" id="NF000642">
    <property type="entry name" value="PRK00024.1"/>
    <property type="match status" value="1"/>
</dbReference>
<protein>
    <submittedName>
        <fullName evidence="8">JAB domain-containing protein</fullName>
    </submittedName>
</protein>
<dbReference type="CDD" id="cd08071">
    <property type="entry name" value="MPN_DUF2466"/>
    <property type="match status" value="1"/>
</dbReference>
<organism evidence="8 9">
    <name type="scientific">Motilimonas pumila</name>
    <dbReference type="NCBI Taxonomy" id="2303987"/>
    <lineage>
        <taxon>Bacteria</taxon>
        <taxon>Pseudomonadati</taxon>
        <taxon>Pseudomonadota</taxon>
        <taxon>Gammaproteobacteria</taxon>
        <taxon>Alteromonadales</taxon>
        <taxon>Alteromonadales genera incertae sedis</taxon>
        <taxon>Motilimonas</taxon>
    </lineage>
</organism>
<evidence type="ECO:0000256" key="1">
    <source>
        <dbReference type="ARBA" id="ARBA00022670"/>
    </source>
</evidence>
<dbReference type="Gene3D" id="3.40.140.10">
    <property type="entry name" value="Cytidine Deaminase, domain 2"/>
    <property type="match status" value="1"/>
</dbReference>
<dbReference type="InterPro" id="IPR037518">
    <property type="entry name" value="MPN"/>
</dbReference>
<sequence>MSIKHWPAHQRPREKLLQQGARALSDAELLAIFLRTGCAGLDAVQLAQALLQHFGSLRALLNADVDSFCDAKGVGVAKFVQLQASVEMSRRHLAEKLQRTDVLTSPEATAQFLLAQLRDQTNEIFAILLLDSQHRVIQFAELFHGTLDGAAVYPRVILEQALKFHAAALILVHNHPSGIAEPSCADRQITEKVIAALALVDIRVLDHFIVGDGECTSFAERGWI</sequence>
<dbReference type="GO" id="GO:0006508">
    <property type="term" value="P:proteolysis"/>
    <property type="evidence" value="ECO:0007669"/>
    <property type="project" value="UniProtKB-KW"/>
</dbReference>
<evidence type="ECO:0000256" key="5">
    <source>
        <dbReference type="ARBA" id="ARBA00023049"/>
    </source>
</evidence>
<dbReference type="Proteomes" id="UP000283255">
    <property type="component" value="Unassembled WGS sequence"/>
</dbReference>
<keyword evidence="5" id="KW-0482">Metalloprotease</keyword>
<reference evidence="8 9" key="2">
    <citation type="submission" date="2019-01" db="EMBL/GenBank/DDBJ databases">
        <title>Motilimonas pumilus sp. nov., isolated from the gut of sea cucumber (Apostichopus japonicus).</title>
        <authorList>
            <person name="Wang F.-Q."/>
            <person name="Ren L.-H."/>
            <person name="Lin Y.-W."/>
            <person name="Sun G.-H."/>
            <person name="Du Z.-J."/>
            <person name="Zhao J.-X."/>
            <person name="Liu X.-J."/>
            <person name="Liu L.-J."/>
        </authorList>
    </citation>
    <scope>NUCLEOTIDE SEQUENCE [LARGE SCALE GENOMIC DNA]</scope>
    <source>
        <strain evidence="8 9">PLHSC7-2</strain>
    </source>
</reference>
<comment type="similarity">
    <text evidence="6">Belongs to the UPF0758 family.</text>
</comment>
<dbReference type="InterPro" id="IPR020891">
    <property type="entry name" value="UPF0758_CS"/>
</dbReference>
<gene>
    <name evidence="8" type="ORF">D1Z90_05995</name>
</gene>
<dbReference type="Gene3D" id="1.10.150.20">
    <property type="entry name" value="5' to 3' exonuclease, C-terminal subdomain"/>
    <property type="match status" value="1"/>
</dbReference>
<dbReference type="InterPro" id="IPR046778">
    <property type="entry name" value="UPF0758_N"/>
</dbReference>
<evidence type="ECO:0000256" key="4">
    <source>
        <dbReference type="ARBA" id="ARBA00022833"/>
    </source>
</evidence>
<proteinExistence type="inferred from homology"/>
<keyword evidence="9" id="KW-1185">Reference proteome</keyword>
<feature type="domain" description="MPN" evidence="7">
    <location>
        <begin position="102"/>
        <end position="224"/>
    </location>
</feature>
<dbReference type="PROSITE" id="PS01302">
    <property type="entry name" value="UPF0758"/>
    <property type="match status" value="1"/>
</dbReference>
<dbReference type="InterPro" id="IPR025657">
    <property type="entry name" value="RadC_JAB"/>
</dbReference>
<evidence type="ECO:0000313" key="8">
    <source>
        <dbReference type="EMBL" id="RJG49506.1"/>
    </source>
</evidence>
<accession>A0A418YHB9</accession>
<keyword evidence="1" id="KW-0645">Protease</keyword>
<dbReference type="PANTHER" id="PTHR30471">
    <property type="entry name" value="DNA REPAIR PROTEIN RADC"/>
    <property type="match status" value="1"/>
</dbReference>
<dbReference type="InterPro" id="IPR010994">
    <property type="entry name" value="RuvA_2-like"/>
</dbReference>
<dbReference type="GO" id="GO:0008237">
    <property type="term" value="F:metallopeptidase activity"/>
    <property type="evidence" value="ECO:0007669"/>
    <property type="project" value="UniProtKB-KW"/>
</dbReference>
<evidence type="ECO:0000256" key="2">
    <source>
        <dbReference type="ARBA" id="ARBA00022723"/>
    </source>
</evidence>
<evidence type="ECO:0000256" key="3">
    <source>
        <dbReference type="ARBA" id="ARBA00022801"/>
    </source>
</evidence>
<dbReference type="AlphaFoldDB" id="A0A418YHB9"/>
<dbReference type="SUPFAM" id="SSF47781">
    <property type="entry name" value="RuvA domain 2-like"/>
    <property type="match status" value="1"/>
</dbReference>
<dbReference type="Pfam" id="PF04002">
    <property type="entry name" value="RadC"/>
    <property type="match status" value="1"/>
</dbReference>
<dbReference type="PROSITE" id="PS50249">
    <property type="entry name" value="MPN"/>
    <property type="match status" value="1"/>
</dbReference>
<keyword evidence="3" id="KW-0378">Hydrolase</keyword>
<reference evidence="8 9" key="1">
    <citation type="submission" date="2018-09" db="EMBL/GenBank/DDBJ databases">
        <authorList>
            <person name="Wang F."/>
        </authorList>
    </citation>
    <scope>NUCLEOTIDE SEQUENCE [LARGE SCALE GENOMIC DNA]</scope>
    <source>
        <strain evidence="8 9">PLHSC7-2</strain>
    </source>
</reference>
<evidence type="ECO:0000256" key="6">
    <source>
        <dbReference type="RuleBase" id="RU003797"/>
    </source>
</evidence>
<dbReference type="OrthoDB" id="9804482at2"/>
<dbReference type="GO" id="GO:0046872">
    <property type="term" value="F:metal ion binding"/>
    <property type="evidence" value="ECO:0007669"/>
    <property type="project" value="UniProtKB-KW"/>
</dbReference>
<dbReference type="Pfam" id="PF20582">
    <property type="entry name" value="UPF0758_N"/>
    <property type="match status" value="1"/>
</dbReference>
<keyword evidence="4" id="KW-0862">Zinc</keyword>
<dbReference type="PANTHER" id="PTHR30471:SF3">
    <property type="entry name" value="UPF0758 PROTEIN YEES-RELATED"/>
    <property type="match status" value="1"/>
</dbReference>
<evidence type="ECO:0000259" key="7">
    <source>
        <dbReference type="PROSITE" id="PS50249"/>
    </source>
</evidence>
<dbReference type="RefSeq" id="WP_119909841.1">
    <property type="nucleotide sequence ID" value="NZ_QZCH01000004.1"/>
</dbReference>
<dbReference type="InterPro" id="IPR001405">
    <property type="entry name" value="UPF0758"/>
</dbReference>
<comment type="caution">
    <text evidence="8">The sequence shown here is derived from an EMBL/GenBank/DDBJ whole genome shotgun (WGS) entry which is preliminary data.</text>
</comment>